<dbReference type="PANTHER" id="PTHR31170:SF20">
    <property type="entry name" value="DUF247 DOMAIN PROTEIN"/>
    <property type="match status" value="1"/>
</dbReference>
<dbReference type="EMBL" id="JBGMDY010000004">
    <property type="protein sequence ID" value="KAL2337815.1"/>
    <property type="molecule type" value="Genomic_DNA"/>
</dbReference>
<proteinExistence type="predicted"/>
<keyword evidence="2" id="KW-1185">Reference proteome</keyword>
<dbReference type="Pfam" id="PF03140">
    <property type="entry name" value="DUF247"/>
    <property type="match status" value="1"/>
</dbReference>
<comment type="caution">
    <text evidence="1">The sequence shown here is derived from an EMBL/GenBank/DDBJ whole genome shotgun (WGS) entry which is preliminary data.</text>
</comment>
<evidence type="ECO:0000313" key="1">
    <source>
        <dbReference type="EMBL" id="KAL2337815.1"/>
    </source>
</evidence>
<protein>
    <submittedName>
        <fullName evidence="1">Uncharacterized protein</fullName>
    </submittedName>
</protein>
<gene>
    <name evidence="1" type="ORF">Fmac_012261</name>
</gene>
<dbReference type="AlphaFoldDB" id="A0ABD1MPS6"/>
<name>A0ABD1MPS6_9FABA</name>
<sequence>MRNMIFIIMETEPPPWIVPIIVMVGSIYHAEVQACSISSVPDMLRGPNEEAFKPKMVSIGPFHRGSTRAIQLMEQTKWRYMREFLDRNRNQGEQQVSRIEDCGHHILTMDNVVRASYGGNTTLEPHELAKVMIVDGCFLLEFLYRLACYTMELAENSLSTTFSEDPIFEDQKKVLAVVNDMTMLENQIPLVVLKKLYRRIFPHPSGAAMERDHRVVELVRAALGYP</sequence>
<dbReference type="Proteomes" id="UP001603857">
    <property type="component" value="Unassembled WGS sequence"/>
</dbReference>
<accession>A0ABD1MPS6</accession>
<reference evidence="1 2" key="1">
    <citation type="submission" date="2024-08" db="EMBL/GenBank/DDBJ databases">
        <title>Insights into the chromosomal genome structure of Flemingia macrophylla.</title>
        <authorList>
            <person name="Ding Y."/>
            <person name="Zhao Y."/>
            <person name="Bi W."/>
            <person name="Wu M."/>
            <person name="Zhao G."/>
            <person name="Gong Y."/>
            <person name="Li W."/>
            <person name="Zhang P."/>
        </authorList>
    </citation>
    <scope>NUCLEOTIDE SEQUENCE [LARGE SCALE GENOMIC DNA]</scope>
    <source>
        <strain evidence="1">DYQJB</strain>
        <tissue evidence="1">Leaf</tissue>
    </source>
</reference>
<dbReference type="PANTHER" id="PTHR31170">
    <property type="entry name" value="BNAC04G53230D PROTEIN"/>
    <property type="match status" value="1"/>
</dbReference>
<organism evidence="1 2">
    <name type="scientific">Flemingia macrophylla</name>
    <dbReference type="NCBI Taxonomy" id="520843"/>
    <lineage>
        <taxon>Eukaryota</taxon>
        <taxon>Viridiplantae</taxon>
        <taxon>Streptophyta</taxon>
        <taxon>Embryophyta</taxon>
        <taxon>Tracheophyta</taxon>
        <taxon>Spermatophyta</taxon>
        <taxon>Magnoliopsida</taxon>
        <taxon>eudicotyledons</taxon>
        <taxon>Gunneridae</taxon>
        <taxon>Pentapetalae</taxon>
        <taxon>rosids</taxon>
        <taxon>fabids</taxon>
        <taxon>Fabales</taxon>
        <taxon>Fabaceae</taxon>
        <taxon>Papilionoideae</taxon>
        <taxon>50 kb inversion clade</taxon>
        <taxon>NPAAA clade</taxon>
        <taxon>indigoferoid/millettioid clade</taxon>
        <taxon>Phaseoleae</taxon>
        <taxon>Flemingia</taxon>
    </lineage>
</organism>
<evidence type="ECO:0000313" key="2">
    <source>
        <dbReference type="Proteomes" id="UP001603857"/>
    </source>
</evidence>
<dbReference type="InterPro" id="IPR004158">
    <property type="entry name" value="DUF247_pln"/>
</dbReference>